<evidence type="ECO:0000313" key="2">
    <source>
        <dbReference type="EMBL" id="KPJ68999.1"/>
    </source>
</evidence>
<dbReference type="Pfam" id="PF05137">
    <property type="entry name" value="PilN"/>
    <property type="match status" value="1"/>
</dbReference>
<dbReference type="EMBL" id="LIZX01000034">
    <property type="protein sequence ID" value="KPJ68999.1"/>
    <property type="molecule type" value="Genomic_DNA"/>
</dbReference>
<dbReference type="SUPFAM" id="SSF53067">
    <property type="entry name" value="Actin-like ATPase domain"/>
    <property type="match status" value="2"/>
</dbReference>
<keyword evidence="1" id="KW-0812">Transmembrane</keyword>
<keyword evidence="1" id="KW-0472">Membrane</keyword>
<sequence>MIGLDIDKYYVRVAELKETSAGTTLTKSAVAAIIPKPEENISQAISRTISEVFKQEQIEEKEVYTSISGPRIQVRRMALPAMPEEELSEAIKWEAKNFVPFSIETAAVDYSLIIEAEGKGTKQELIMVAVDGEALKKHLELIKEAGLKCAGITPIPFALGELTKLHPELSEELVALVNMGAEVSSLNLFKKNSLLFSREIDVSGENITDALASTLKLEHAEAERIKIKYGLPDKEEVELTQEGIDPEELRHSMYSILGKLQNELLSSFDYYRQLFFEEKISRLLLSGGTAKLKNLPDYLTANFGIPVELIDPLRNIQVDPKIDQEKLKGMVPRLAVAIGLALGKGKEINLLKVKARKKIKSSDIAKILEHIKIPNSVIIGTPAAFIALIVGLNLYLNYSIIQARNELNAKSLKLGQLVKFRDRKAAFEDITKTEIDVNLLLARVNTLMPEGLTLAYLNFDNKKGEVSLGGESENPKIASAFVKSVEESPYFRKTQLIEIKKVGATTTFKMNFYVK</sequence>
<organism evidence="2 3">
    <name type="scientific">candidate division WOR-1 bacterium DG_54_3</name>
    <dbReference type="NCBI Taxonomy" id="1703775"/>
    <lineage>
        <taxon>Bacteria</taxon>
        <taxon>Bacillati</taxon>
        <taxon>Saganbacteria</taxon>
    </lineage>
</organism>
<reference evidence="2 3" key="1">
    <citation type="journal article" date="2015" name="Microbiome">
        <title>Genomic resolution of linkages in carbon, nitrogen, and sulfur cycling among widespread estuary sediment bacteria.</title>
        <authorList>
            <person name="Baker B.J."/>
            <person name="Lazar C.S."/>
            <person name="Teske A.P."/>
            <person name="Dick G.J."/>
        </authorList>
    </citation>
    <scope>NUCLEOTIDE SEQUENCE [LARGE SCALE GENOMIC DNA]</scope>
    <source>
        <strain evidence="2">DG_54_3</strain>
    </source>
</reference>
<dbReference type="InterPro" id="IPR050696">
    <property type="entry name" value="FtsA/MreB"/>
</dbReference>
<dbReference type="NCBIfam" id="TIGR01175">
    <property type="entry name" value="pilM"/>
    <property type="match status" value="1"/>
</dbReference>
<name>A0A0S7Y2M1_UNCSA</name>
<dbReference type="InterPro" id="IPR005883">
    <property type="entry name" value="PilM"/>
</dbReference>
<gene>
    <name evidence="2" type="ORF">AMJ44_04850</name>
</gene>
<proteinExistence type="predicted"/>
<evidence type="ECO:0000313" key="3">
    <source>
        <dbReference type="Proteomes" id="UP000051861"/>
    </source>
</evidence>
<dbReference type="AlphaFoldDB" id="A0A0S7Y2M1"/>
<feature type="transmembrane region" description="Helical" evidence="1">
    <location>
        <begin position="377"/>
        <end position="396"/>
    </location>
</feature>
<accession>A0A0S7Y2M1</accession>
<keyword evidence="1" id="KW-1133">Transmembrane helix</keyword>
<dbReference type="PANTHER" id="PTHR32432:SF3">
    <property type="entry name" value="ETHANOLAMINE UTILIZATION PROTEIN EUTJ"/>
    <property type="match status" value="1"/>
</dbReference>
<dbReference type="Pfam" id="PF11104">
    <property type="entry name" value="PilM_2"/>
    <property type="match status" value="1"/>
</dbReference>
<dbReference type="InterPro" id="IPR043129">
    <property type="entry name" value="ATPase_NBD"/>
</dbReference>
<dbReference type="Gene3D" id="3.30.1490.300">
    <property type="match status" value="1"/>
</dbReference>
<comment type="caution">
    <text evidence="2">The sequence shown here is derived from an EMBL/GenBank/DDBJ whole genome shotgun (WGS) entry which is preliminary data.</text>
</comment>
<dbReference type="CDD" id="cd24049">
    <property type="entry name" value="ASKHA_NBD_PilM"/>
    <property type="match status" value="1"/>
</dbReference>
<dbReference type="Proteomes" id="UP000051861">
    <property type="component" value="Unassembled WGS sequence"/>
</dbReference>
<evidence type="ECO:0000256" key="1">
    <source>
        <dbReference type="SAM" id="Phobius"/>
    </source>
</evidence>
<dbReference type="PANTHER" id="PTHR32432">
    <property type="entry name" value="CELL DIVISION PROTEIN FTSA-RELATED"/>
    <property type="match status" value="1"/>
</dbReference>
<dbReference type="Gene3D" id="3.30.420.40">
    <property type="match status" value="2"/>
</dbReference>
<dbReference type="InterPro" id="IPR007813">
    <property type="entry name" value="PilN"/>
</dbReference>
<evidence type="ECO:0008006" key="4">
    <source>
        <dbReference type="Google" id="ProtNLM"/>
    </source>
</evidence>
<protein>
    <recommendedName>
        <fullName evidence="4">SHS2 domain-containing protein</fullName>
    </recommendedName>
</protein>